<evidence type="ECO:0000313" key="9">
    <source>
        <dbReference type="Proteomes" id="UP000283523"/>
    </source>
</evidence>
<organism evidence="8 9">
    <name type="scientific">Fibrisoma montanum</name>
    <dbReference type="NCBI Taxonomy" id="2305895"/>
    <lineage>
        <taxon>Bacteria</taxon>
        <taxon>Pseudomonadati</taxon>
        <taxon>Bacteroidota</taxon>
        <taxon>Cytophagia</taxon>
        <taxon>Cytophagales</taxon>
        <taxon>Spirosomataceae</taxon>
        <taxon>Fibrisoma</taxon>
    </lineage>
</organism>
<dbReference type="PROSITE" id="PS00216">
    <property type="entry name" value="SUGAR_TRANSPORT_1"/>
    <property type="match status" value="1"/>
</dbReference>
<dbReference type="EMBL" id="QXED01000015">
    <property type="protein sequence ID" value="RIV17859.1"/>
    <property type="molecule type" value="Genomic_DNA"/>
</dbReference>
<protein>
    <submittedName>
        <fullName evidence="8">MFS transporter</fullName>
    </submittedName>
</protein>
<keyword evidence="4 6" id="KW-1133">Transmembrane helix</keyword>
<name>A0A418LWX9_9BACT</name>
<dbReference type="InterPro" id="IPR036259">
    <property type="entry name" value="MFS_trans_sf"/>
</dbReference>
<dbReference type="GO" id="GO:0016020">
    <property type="term" value="C:membrane"/>
    <property type="evidence" value="ECO:0007669"/>
    <property type="project" value="UniProtKB-SubCell"/>
</dbReference>
<evidence type="ECO:0000256" key="1">
    <source>
        <dbReference type="ARBA" id="ARBA00004141"/>
    </source>
</evidence>
<dbReference type="InterPro" id="IPR011701">
    <property type="entry name" value="MFS"/>
</dbReference>
<comment type="subcellular location">
    <subcellularLocation>
        <location evidence="1">Membrane</location>
        <topology evidence="1">Multi-pass membrane protein</topology>
    </subcellularLocation>
</comment>
<accession>A0A418LWX9</accession>
<keyword evidence="2" id="KW-0813">Transport</keyword>
<dbReference type="OrthoDB" id="9793283at2"/>
<dbReference type="InterPro" id="IPR020846">
    <property type="entry name" value="MFS_dom"/>
</dbReference>
<evidence type="ECO:0000256" key="3">
    <source>
        <dbReference type="ARBA" id="ARBA00022692"/>
    </source>
</evidence>
<dbReference type="PANTHER" id="PTHR23504:SF15">
    <property type="entry name" value="MAJOR FACILITATOR SUPERFAMILY (MFS) PROFILE DOMAIN-CONTAINING PROTEIN"/>
    <property type="match status" value="1"/>
</dbReference>
<feature type="transmembrane region" description="Helical" evidence="6">
    <location>
        <begin position="389"/>
        <end position="407"/>
    </location>
</feature>
<keyword evidence="5 6" id="KW-0472">Membrane</keyword>
<evidence type="ECO:0000256" key="5">
    <source>
        <dbReference type="ARBA" id="ARBA00023136"/>
    </source>
</evidence>
<comment type="caution">
    <text evidence="8">The sequence shown here is derived from an EMBL/GenBank/DDBJ whole genome shotgun (WGS) entry which is preliminary data.</text>
</comment>
<dbReference type="PROSITE" id="PS50850">
    <property type="entry name" value="MFS"/>
    <property type="match status" value="1"/>
</dbReference>
<evidence type="ECO:0000259" key="7">
    <source>
        <dbReference type="PROSITE" id="PS50850"/>
    </source>
</evidence>
<feature type="domain" description="Major facilitator superfamily (MFS) profile" evidence="7">
    <location>
        <begin position="15"/>
        <end position="418"/>
    </location>
</feature>
<feature type="transmembrane region" description="Helical" evidence="6">
    <location>
        <begin position="60"/>
        <end position="80"/>
    </location>
</feature>
<dbReference type="GO" id="GO:0022857">
    <property type="term" value="F:transmembrane transporter activity"/>
    <property type="evidence" value="ECO:0007669"/>
    <property type="project" value="InterPro"/>
</dbReference>
<feature type="transmembrane region" description="Helical" evidence="6">
    <location>
        <begin position="182"/>
        <end position="207"/>
    </location>
</feature>
<evidence type="ECO:0000256" key="2">
    <source>
        <dbReference type="ARBA" id="ARBA00022448"/>
    </source>
</evidence>
<feature type="transmembrane region" description="Helical" evidence="6">
    <location>
        <begin position="92"/>
        <end position="113"/>
    </location>
</feature>
<dbReference type="Pfam" id="PF07690">
    <property type="entry name" value="MFS_1"/>
    <property type="match status" value="1"/>
</dbReference>
<dbReference type="Proteomes" id="UP000283523">
    <property type="component" value="Unassembled WGS sequence"/>
</dbReference>
<dbReference type="CDD" id="cd17330">
    <property type="entry name" value="MFS_SLC46_TetA_like"/>
    <property type="match status" value="1"/>
</dbReference>
<feature type="transmembrane region" description="Helical" evidence="6">
    <location>
        <begin position="153"/>
        <end position="170"/>
    </location>
</feature>
<reference evidence="8 9" key="1">
    <citation type="submission" date="2018-08" db="EMBL/GenBank/DDBJ databases">
        <title>Fibrisoma montanum sp. nov., isolated from Danxia mountain soil.</title>
        <authorList>
            <person name="Huang Y."/>
        </authorList>
    </citation>
    <scope>NUCLEOTIDE SEQUENCE [LARGE SCALE GENOMIC DNA]</scope>
    <source>
        <strain evidence="8 9">HYT19</strain>
    </source>
</reference>
<dbReference type="Gene3D" id="1.20.1250.20">
    <property type="entry name" value="MFS general substrate transporter like domains"/>
    <property type="match status" value="1"/>
</dbReference>
<evidence type="ECO:0000313" key="8">
    <source>
        <dbReference type="EMBL" id="RIV17859.1"/>
    </source>
</evidence>
<feature type="transmembrane region" description="Helical" evidence="6">
    <location>
        <begin position="16"/>
        <end position="40"/>
    </location>
</feature>
<evidence type="ECO:0000256" key="4">
    <source>
        <dbReference type="ARBA" id="ARBA00022989"/>
    </source>
</evidence>
<feature type="transmembrane region" description="Helical" evidence="6">
    <location>
        <begin position="304"/>
        <end position="320"/>
    </location>
</feature>
<dbReference type="SUPFAM" id="SSF103473">
    <property type="entry name" value="MFS general substrate transporter"/>
    <property type="match status" value="1"/>
</dbReference>
<keyword evidence="3 6" id="KW-0812">Transmembrane</keyword>
<feature type="transmembrane region" description="Helical" evidence="6">
    <location>
        <begin position="273"/>
        <end position="292"/>
    </location>
</feature>
<dbReference type="InterPro" id="IPR005829">
    <property type="entry name" value="Sugar_transporter_CS"/>
</dbReference>
<proteinExistence type="predicted"/>
<gene>
    <name evidence="8" type="ORF">DYU11_30770</name>
</gene>
<dbReference type="RefSeq" id="WP_119671591.1">
    <property type="nucleotide sequence ID" value="NZ_QXED01000015.1"/>
</dbReference>
<sequence length="418" mass="45511">MNTPASSQNSSNRLRLGTIFFTVFLDLVGVGIANPIIAPLLLRPESGMLPASYTETERTLLLGVLIAVFSIAGFFSGPLLGALSDRYGRKKVLLASLSLTFTGYLVFALGIYLKSVPLLFLSRTIYGIGGGNLSVIQSAIADVSDAQSRAKNFGLTGVAFGLGFIIGPALGGELANPNTVSWFNFTTPFLAAALLSLINMLLVVLNFRETLQHPVDRPVTLLTGVRNLSEAFTNQRLRILFLGVFFYSLGFNFYTQFFQVILIKVFDYNQTQIGRYFAYVGLWVALMQGTVVRRVASLYAPQQILRFSVLGLGFALWLFLLPQESWQLFLVVPIMALFQGLTSPNSTALVSQSAGAQEQGQTLGINQSVLSAAFALPPIIAAYMDTINVYLPIVVAGSMVLVGWGFFTRFFRTAVVTN</sequence>
<feature type="transmembrane region" description="Helical" evidence="6">
    <location>
        <begin position="119"/>
        <end position="141"/>
    </location>
</feature>
<dbReference type="PANTHER" id="PTHR23504">
    <property type="entry name" value="MAJOR FACILITATOR SUPERFAMILY DOMAIN-CONTAINING PROTEIN 10"/>
    <property type="match status" value="1"/>
</dbReference>
<keyword evidence="9" id="KW-1185">Reference proteome</keyword>
<evidence type="ECO:0000256" key="6">
    <source>
        <dbReference type="SAM" id="Phobius"/>
    </source>
</evidence>
<feature type="transmembrane region" description="Helical" evidence="6">
    <location>
        <begin position="239"/>
        <end position="261"/>
    </location>
</feature>
<dbReference type="AlphaFoldDB" id="A0A418LWX9"/>